<proteinExistence type="inferred from homology"/>
<dbReference type="PANTHER" id="PTHR30040">
    <property type="entry name" value="THIAMINE BIOSYNTHESIS LIPOPROTEIN APBE"/>
    <property type="match status" value="1"/>
</dbReference>
<evidence type="ECO:0000256" key="9">
    <source>
        <dbReference type="ARBA" id="ARBA00031306"/>
    </source>
</evidence>
<evidence type="ECO:0000313" key="13">
    <source>
        <dbReference type="EMBL" id="ENV23780.1"/>
    </source>
</evidence>
<dbReference type="Gene3D" id="3.10.520.10">
    <property type="entry name" value="ApbE-like domains"/>
    <property type="match status" value="1"/>
</dbReference>
<dbReference type="Pfam" id="PF02424">
    <property type="entry name" value="ApbE"/>
    <property type="match status" value="1"/>
</dbReference>
<evidence type="ECO:0000256" key="4">
    <source>
        <dbReference type="ARBA" id="ARBA00022630"/>
    </source>
</evidence>
<evidence type="ECO:0000256" key="2">
    <source>
        <dbReference type="ARBA" id="ARBA00011955"/>
    </source>
</evidence>
<sequence length="301" mass="34080">MMSHRLELIQENDELHQIRFTAMASPCQVLLDHIDWMSAAHIAQAVYAECLRIEHKYSRYRDDSFLASLHRNTDCWFDVDDETAKLFDFAEILYQLSDKKFDITSGVLGKIWRFDGSEQVPSLDQINQLLPHIGWDKVKWNQSQKKIYLPQEMSLDFGGIGKEYAVDRCAEIIEQLSQQAYLVNFGGDLRARGPRKSGLAWRIGLETPEQNNQAQAYFDLNTGAMATSGDSKRYLFKDGVRYSHILNPLTGASVKDAPRSITVYAQTCIQAGMLATLAMLEGAGAKQFLAEQSEGQAWIID</sequence>
<dbReference type="PIRSF" id="PIRSF006268">
    <property type="entry name" value="ApbE"/>
    <property type="match status" value="1"/>
</dbReference>
<evidence type="ECO:0000256" key="7">
    <source>
        <dbReference type="ARBA" id="ARBA00022827"/>
    </source>
</evidence>
<dbReference type="GO" id="GO:0046872">
    <property type="term" value="F:metal ion binding"/>
    <property type="evidence" value="ECO:0007669"/>
    <property type="project" value="UniProtKB-UniRule"/>
</dbReference>
<evidence type="ECO:0000256" key="1">
    <source>
        <dbReference type="ARBA" id="ARBA00008282"/>
    </source>
</evidence>
<dbReference type="InterPro" id="IPR003374">
    <property type="entry name" value="ApbE-like_sf"/>
</dbReference>
<keyword evidence="7 11" id="KW-0274">FAD</keyword>
<dbReference type="PATRIC" id="fig|1217651.3.peg.179"/>
<dbReference type="AlphaFoldDB" id="N8YX03"/>
<evidence type="ECO:0000256" key="6">
    <source>
        <dbReference type="ARBA" id="ARBA00022723"/>
    </source>
</evidence>
<keyword evidence="6 11" id="KW-0479">Metal-binding</keyword>
<keyword evidence="5 11" id="KW-0808">Transferase</keyword>
<dbReference type="EMBL" id="APPK01000005">
    <property type="protein sequence ID" value="ENV23780.1"/>
    <property type="molecule type" value="Genomic_DNA"/>
</dbReference>
<evidence type="ECO:0000313" key="14">
    <source>
        <dbReference type="Proteomes" id="UP000013270"/>
    </source>
</evidence>
<comment type="similarity">
    <text evidence="1 11">Belongs to the ApbE family.</text>
</comment>
<dbReference type="EC" id="2.7.1.180" evidence="2 11"/>
<dbReference type="InterPro" id="IPR024932">
    <property type="entry name" value="ApbE"/>
</dbReference>
<comment type="caution">
    <text evidence="13">The sequence shown here is derived from an EMBL/GenBank/DDBJ whole genome shotgun (WGS) entry which is preliminary data.</text>
</comment>
<gene>
    <name evidence="13" type="ORF">F963_00185</name>
</gene>
<keyword evidence="8 11" id="KW-0460">Magnesium</keyword>
<dbReference type="SUPFAM" id="SSF143631">
    <property type="entry name" value="ApbE-like"/>
    <property type="match status" value="1"/>
</dbReference>
<evidence type="ECO:0000256" key="5">
    <source>
        <dbReference type="ARBA" id="ARBA00022679"/>
    </source>
</evidence>
<dbReference type="GO" id="GO:0016740">
    <property type="term" value="F:transferase activity"/>
    <property type="evidence" value="ECO:0007669"/>
    <property type="project" value="UniProtKB-UniRule"/>
</dbReference>
<evidence type="ECO:0000256" key="11">
    <source>
        <dbReference type="PIRNR" id="PIRNR006268"/>
    </source>
</evidence>
<dbReference type="PANTHER" id="PTHR30040:SF2">
    <property type="entry name" value="FAD:PROTEIN FMN TRANSFERASE"/>
    <property type="match status" value="1"/>
</dbReference>
<reference evidence="13 14" key="1">
    <citation type="submission" date="2013-02" db="EMBL/GenBank/DDBJ databases">
        <title>The Genome Sequence of Acinetobacter bereziniae NIPH 3.</title>
        <authorList>
            <consortium name="The Broad Institute Genome Sequencing Platform"/>
            <consortium name="The Broad Institute Genome Sequencing Center for Infectious Disease"/>
            <person name="Cerqueira G."/>
            <person name="Feldgarden M."/>
            <person name="Courvalin P."/>
            <person name="Perichon B."/>
            <person name="Grillot-Courvalin C."/>
            <person name="Clermont D."/>
            <person name="Rocha E."/>
            <person name="Yoon E.-J."/>
            <person name="Nemec A."/>
            <person name="Walker B."/>
            <person name="Young S.K."/>
            <person name="Zeng Q."/>
            <person name="Gargeya S."/>
            <person name="Fitzgerald M."/>
            <person name="Haas B."/>
            <person name="Abouelleil A."/>
            <person name="Alvarado L."/>
            <person name="Arachchi H.M."/>
            <person name="Berlin A.M."/>
            <person name="Chapman S.B."/>
            <person name="Dewar J."/>
            <person name="Goldberg J."/>
            <person name="Griggs A."/>
            <person name="Gujja S."/>
            <person name="Hansen M."/>
            <person name="Howarth C."/>
            <person name="Imamovic A."/>
            <person name="Larimer J."/>
            <person name="McCowan C."/>
            <person name="Murphy C."/>
            <person name="Neiman D."/>
            <person name="Pearson M."/>
            <person name="Priest M."/>
            <person name="Roberts A."/>
            <person name="Saif S."/>
            <person name="Shea T."/>
            <person name="Sisk P."/>
            <person name="Sykes S."/>
            <person name="Wortman J."/>
            <person name="Nusbaum C."/>
            <person name="Birren B."/>
        </authorList>
    </citation>
    <scope>NUCLEOTIDE SEQUENCE [LARGE SCALE GENOMIC DNA]</scope>
    <source>
        <strain evidence="13 14">NIPH 3</strain>
    </source>
</reference>
<protein>
    <recommendedName>
        <fullName evidence="3 11">FAD:protein FMN transferase</fullName>
        <ecNumber evidence="2 11">2.7.1.180</ecNumber>
    </recommendedName>
    <alternativeName>
        <fullName evidence="9 11">Flavin transferase</fullName>
    </alternativeName>
</protein>
<name>N8YX03_ACIBZ</name>
<evidence type="ECO:0000256" key="10">
    <source>
        <dbReference type="ARBA" id="ARBA00048540"/>
    </source>
</evidence>
<evidence type="ECO:0000256" key="3">
    <source>
        <dbReference type="ARBA" id="ARBA00016337"/>
    </source>
</evidence>
<keyword evidence="4 11" id="KW-0285">Flavoprotein</keyword>
<feature type="binding site" evidence="12">
    <location>
        <position position="276"/>
    </location>
    <ligand>
        <name>Mg(2+)</name>
        <dbReference type="ChEBI" id="CHEBI:18420"/>
    </ligand>
</feature>
<dbReference type="RefSeq" id="WP_004827088.1">
    <property type="nucleotide sequence ID" value="NZ_KB849462.1"/>
</dbReference>
<comment type="catalytic activity">
    <reaction evidence="10 11">
        <text>L-threonyl-[protein] + FAD = FMN-L-threonyl-[protein] + AMP + H(+)</text>
        <dbReference type="Rhea" id="RHEA:36847"/>
        <dbReference type="Rhea" id="RHEA-COMP:11060"/>
        <dbReference type="Rhea" id="RHEA-COMP:11061"/>
        <dbReference type="ChEBI" id="CHEBI:15378"/>
        <dbReference type="ChEBI" id="CHEBI:30013"/>
        <dbReference type="ChEBI" id="CHEBI:57692"/>
        <dbReference type="ChEBI" id="CHEBI:74257"/>
        <dbReference type="ChEBI" id="CHEBI:456215"/>
        <dbReference type="EC" id="2.7.1.180"/>
    </reaction>
</comment>
<evidence type="ECO:0000256" key="8">
    <source>
        <dbReference type="ARBA" id="ARBA00022842"/>
    </source>
</evidence>
<evidence type="ECO:0000256" key="12">
    <source>
        <dbReference type="PIRSR" id="PIRSR006268-2"/>
    </source>
</evidence>
<organism evidence="13 14">
    <name type="scientific">Acinetobacter bereziniae NIPH 3</name>
    <dbReference type="NCBI Taxonomy" id="1217651"/>
    <lineage>
        <taxon>Bacteria</taxon>
        <taxon>Pseudomonadati</taxon>
        <taxon>Pseudomonadota</taxon>
        <taxon>Gammaproteobacteria</taxon>
        <taxon>Moraxellales</taxon>
        <taxon>Moraxellaceae</taxon>
        <taxon>Acinetobacter</taxon>
    </lineage>
</organism>
<accession>N8YX03</accession>
<dbReference type="Proteomes" id="UP000013270">
    <property type="component" value="Unassembled WGS sequence"/>
</dbReference>
<comment type="cofactor">
    <cofactor evidence="12">
        <name>Mg(2+)</name>
        <dbReference type="ChEBI" id="CHEBI:18420"/>
    </cofactor>
    <cofactor evidence="12">
        <name>Mn(2+)</name>
        <dbReference type="ChEBI" id="CHEBI:29035"/>
    </cofactor>
    <text evidence="12">Magnesium. Can also use manganese.</text>
</comment>
<feature type="binding site" evidence="12">
    <location>
        <position position="159"/>
    </location>
    <ligand>
        <name>Mg(2+)</name>
        <dbReference type="ChEBI" id="CHEBI:18420"/>
    </ligand>
</feature>
<dbReference type="HOGENOM" id="CLU_044403_2_1_6"/>